<proteinExistence type="predicted"/>
<dbReference type="Pfam" id="PF00563">
    <property type="entry name" value="EAL"/>
    <property type="match status" value="1"/>
</dbReference>
<feature type="domain" description="PAC" evidence="2">
    <location>
        <begin position="347"/>
        <end position="399"/>
    </location>
</feature>
<dbReference type="PROSITE" id="PS50112">
    <property type="entry name" value="PAS"/>
    <property type="match status" value="1"/>
</dbReference>
<dbReference type="NCBIfam" id="TIGR00254">
    <property type="entry name" value="GGDEF"/>
    <property type="match status" value="1"/>
</dbReference>
<dbReference type="Gene3D" id="3.30.450.20">
    <property type="entry name" value="PAS domain"/>
    <property type="match status" value="4"/>
</dbReference>
<feature type="domain" description="PAS" evidence="1">
    <location>
        <begin position="274"/>
        <end position="344"/>
    </location>
</feature>
<evidence type="ECO:0000259" key="2">
    <source>
        <dbReference type="PROSITE" id="PS50113"/>
    </source>
</evidence>
<evidence type="ECO:0000259" key="4">
    <source>
        <dbReference type="PROSITE" id="PS50887"/>
    </source>
</evidence>
<dbReference type="PANTHER" id="PTHR44757:SF2">
    <property type="entry name" value="BIOFILM ARCHITECTURE MAINTENANCE PROTEIN MBAA"/>
    <property type="match status" value="1"/>
</dbReference>
<dbReference type="InterPro" id="IPR001610">
    <property type="entry name" value="PAC"/>
</dbReference>
<dbReference type="PROSITE" id="PS50113">
    <property type="entry name" value="PAC"/>
    <property type="match status" value="2"/>
</dbReference>
<dbReference type="PANTHER" id="PTHR44757">
    <property type="entry name" value="DIGUANYLATE CYCLASE DGCP"/>
    <property type="match status" value="1"/>
</dbReference>
<gene>
    <name evidence="5" type="ORF">ACFOD4_19695</name>
</gene>
<dbReference type="CDD" id="cd01948">
    <property type="entry name" value="EAL"/>
    <property type="match status" value="1"/>
</dbReference>
<dbReference type="SMART" id="SM00086">
    <property type="entry name" value="PAC"/>
    <property type="match status" value="2"/>
</dbReference>
<dbReference type="InterPro" id="IPR000014">
    <property type="entry name" value="PAS"/>
</dbReference>
<dbReference type="SUPFAM" id="SSF55785">
    <property type="entry name" value="PYP-like sensor domain (PAS domain)"/>
    <property type="match status" value="5"/>
</dbReference>
<dbReference type="InterPro" id="IPR001633">
    <property type="entry name" value="EAL_dom"/>
</dbReference>
<dbReference type="CDD" id="cd01949">
    <property type="entry name" value="GGDEF"/>
    <property type="match status" value="1"/>
</dbReference>
<dbReference type="Gene3D" id="3.30.70.270">
    <property type="match status" value="1"/>
</dbReference>
<dbReference type="SMART" id="SM00091">
    <property type="entry name" value="PAS"/>
    <property type="match status" value="5"/>
</dbReference>
<dbReference type="EMBL" id="JBHRTN010000026">
    <property type="protein sequence ID" value="MFC3127291.1"/>
    <property type="molecule type" value="Genomic_DNA"/>
</dbReference>
<dbReference type="Pfam" id="PF08447">
    <property type="entry name" value="PAS_3"/>
    <property type="match status" value="2"/>
</dbReference>
<dbReference type="InterPro" id="IPR000160">
    <property type="entry name" value="GGDEF_dom"/>
</dbReference>
<dbReference type="SUPFAM" id="SSF55073">
    <property type="entry name" value="Nucleotide cyclase"/>
    <property type="match status" value="1"/>
</dbReference>
<dbReference type="Pfam" id="PF08448">
    <property type="entry name" value="PAS_4"/>
    <property type="match status" value="3"/>
</dbReference>
<dbReference type="Gene3D" id="3.20.20.450">
    <property type="entry name" value="EAL domain"/>
    <property type="match status" value="1"/>
</dbReference>
<sequence>MDLPVGMLSQLRSEQDAGEFAGMIDLVPVAWCLLGADLRLILANRRCAALLGKAAEECRGGELAGLAPDLFCRLQPMLRHSLVGGTAHAVEVPAKLLPAPGPDETLLVTLQGHPGPGDGAPVIALAFQPLPGPAAEARAQSEQARRDEEDHYRYLVQHSPHIAWTADPAGCILTIDGRGLAGLGMSLREAREGGWAAAVHPQDRAVVLPAWEQALRTGEPYDIEYRIRLGNGGWRWIRARAAARHDVEGRIIRWYGSASDIDRRKRTEQALRESEEHYRHTIELSPQIPWTADSDGNILEVGPRWLAVMGMTRNETLGSGWLKALHPNDVAGTAKLWAHSLRTGEPVDVEYRLRLADGSYRWFRARAAARRDEGGRILRWYGTVEDVQDRKLAEQALRESEKFSRQILEATPDEVKVLDPQGRLIFQNGTGFPRFGAEGGSGAGGALWEAGWPQEERPRIRAALADAAGGGHVSFTASRPAATGEVEWWDNIVCPIPDGGAGPERLLVLSRDVTEARRGQRAVEAARAEAQAAAARLSGVLESTTDSVVVIDRHWQVTYLNAQAAALPLDEKLRAGTNLWEAFPDEVGGPFDRNYRRALAEQVPVAFEEQLTAHGLWLEVHAYPTAEGGLSIFFRDITEQRRAHQEQLLVQQRLAHMARHDALTDLPNRTLFQERLDQALGDVAHGERVAVHCLDLDGLKAVNDTLGHPAGDELLREIARRLKQHVREADTVARLGGDEFAIVQAGPAGRADAALLGQRLLEALAEPMELAGQCIAVSASIGIALAPEHGSDADGLLKAADLALYRAKFDGRGMQRFYEAGMDQPLQARQALKMELRRALAQGELELAYQPLLDLRAARVAGFEALLRWRHPKRGLIPPAEFIPVAEETGLIVPIGEWVLHEACREAAGWPDGVGVAVNLSPLQFRKPGLVDAVGAALAASGLDASRLELEITESVLLHHSEGNLSQLHELRGLGVRIAMDDFGTGYSSLGYLRSFPFDKIKIDRSFTSDLPDGIQSLAIIQAVTALGRNLGIVTLAEGVETRQQLAILEAQGCDMAQGYLFGRPVSAQHVGRVLLLDHRLAEQS</sequence>
<dbReference type="Pfam" id="PF00990">
    <property type="entry name" value="GGDEF"/>
    <property type="match status" value="1"/>
</dbReference>
<dbReference type="InterPro" id="IPR043128">
    <property type="entry name" value="Rev_trsase/Diguanyl_cyclase"/>
</dbReference>
<dbReference type="Proteomes" id="UP001595593">
    <property type="component" value="Unassembled WGS sequence"/>
</dbReference>
<dbReference type="SMART" id="SM00267">
    <property type="entry name" value="GGDEF"/>
    <property type="match status" value="1"/>
</dbReference>
<feature type="domain" description="EAL" evidence="3">
    <location>
        <begin position="829"/>
        <end position="1079"/>
    </location>
</feature>
<dbReference type="InterPro" id="IPR035965">
    <property type="entry name" value="PAS-like_dom_sf"/>
</dbReference>
<accession>A0ABV7G6K8</accession>
<dbReference type="InterPro" id="IPR035919">
    <property type="entry name" value="EAL_sf"/>
</dbReference>
<dbReference type="SMART" id="SM00052">
    <property type="entry name" value="EAL"/>
    <property type="match status" value="1"/>
</dbReference>
<name>A0ABV7G6K8_9PROT</name>
<evidence type="ECO:0000259" key="3">
    <source>
        <dbReference type="PROSITE" id="PS50883"/>
    </source>
</evidence>
<comment type="caution">
    <text evidence="5">The sequence shown here is derived from an EMBL/GenBank/DDBJ whole genome shotgun (WGS) entry which is preliminary data.</text>
</comment>
<dbReference type="SUPFAM" id="SSF141868">
    <property type="entry name" value="EAL domain-like"/>
    <property type="match status" value="1"/>
</dbReference>
<dbReference type="PROSITE" id="PS50887">
    <property type="entry name" value="GGDEF"/>
    <property type="match status" value="1"/>
</dbReference>
<reference evidence="6" key="1">
    <citation type="journal article" date="2019" name="Int. J. Syst. Evol. Microbiol.">
        <title>The Global Catalogue of Microorganisms (GCM) 10K type strain sequencing project: providing services to taxonomists for standard genome sequencing and annotation.</title>
        <authorList>
            <consortium name="The Broad Institute Genomics Platform"/>
            <consortium name="The Broad Institute Genome Sequencing Center for Infectious Disease"/>
            <person name="Wu L."/>
            <person name="Ma J."/>
        </authorList>
    </citation>
    <scope>NUCLEOTIDE SEQUENCE [LARGE SCALE GENOMIC DNA]</scope>
    <source>
        <strain evidence="6">KCTC 52094</strain>
    </source>
</reference>
<dbReference type="NCBIfam" id="TIGR00229">
    <property type="entry name" value="sensory_box"/>
    <property type="match status" value="2"/>
</dbReference>
<dbReference type="InterPro" id="IPR013656">
    <property type="entry name" value="PAS_4"/>
</dbReference>
<dbReference type="InterPro" id="IPR029787">
    <property type="entry name" value="Nucleotide_cyclase"/>
</dbReference>
<protein>
    <submittedName>
        <fullName evidence="5">EAL domain-containing protein</fullName>
    </submittedName>
</protein>
<dbReference type="InterPro" id="IPR013655">
    <property type="entry name" value="PAS_fold_3"/>
</dbReference>
<organism evidence="5 6">
    <name type="scientific">Teichococcus globiformis</name>
    <dbReference type="NCBI Taxonomy" id="2307229"/>
    <lineage>
        <taxon>Bacteria</taxon>
        <taxon>Pseudomonadati</taxon>
        <taxon>Pseudomonadota</taxon>
        <taxon>Alphaproteobacteria</taxon>
        <taxon>Acetobacterales</taxon>
        <taxon>Roseomonadaceae</taxon>
        <taxon>Roseomonas</taxon>
    </lineage>
</organism>
<evidence type="ECO:0000313" key="5">
    <source>
        <dbReference type="EMBL" id="MFC3127291.1"/>
    </source>
</evidence>
<evidence type="ECO:0000259" key="1">
    <source>
        <dbReference type="PROSITE" id="PS50112"/>
    </source>
</evidence>
<keyword evidence="6" id="KW-1185">Reference proteome</keyword>
<dbReference type="InterPro" id="IPR052155">
    <property type="entry name" value="Biofilm_reg_signaling"/>
</dbReference>
<feature type="domain" description="GGDEF" evidence="4">
    <location>
        <begin position="687"/>
        <end position="820"/>
    </location>
</feature>
<dbReference type="InterPro" id="IPR000700">
    <property type="entry name" value="PAS-assoc_C"/>
</dbReference>
<dbReference type="CDD" id="cd00130">
    <property type="entry name" value="PAS"/>
    <property type="match status" value="3"/>
</dbReference>
<feature type="domain" description="PAC" evidence="2">
    <location>
        <begin position="221"/>
        <end position="273"/>
    </location>
</feature>
<dbReference type="RefSeq" id="WP_379599218.1">
    <property type="nucleotide sequence ID" value="NZ_JBHRTN010000026.1"/>
</dbReference>
<dbReference type="PROSITE" id="PS50883">
    <property type="entry name" value="EAL"/>
    <property type="match status" value="1"/>
</dbReference>
<evidence type="ECO:0000313" key="6">
    <source>
        <dbReference type="Proteomes" id="UP001595593"/>
    </source>
</evidence>